<dbReference type="GO" id="GO:0071973">
    <property type="term" value="P:bacterial-type flagellum-dependent cell motility"/>
    <property type="evidence" value="ECO:0007669"/>
    <property type="project" value="TreeGrafter"/>
</dbReference>
<keyword evidence="9" id="KW-1185">Reference proteome</keyword>
<reference evidence="8 9" key="1">
    <citation type="journal article" date="2006" name="Nat. Biotechnol.">
        <title>Complete genome of the mutualistic, N2-fixing grass endophyte Azoarcus sp. strain BH72.</title>
        <authorList>
            <person name="Krause A."/>
            <person name="Ramakumar A."/>
            <person name="Bartels D."/>
            <person name="Battistoni F."/>
            <person name="Bekel T."/>
            <person name="Boch J."/>
            <person name="Boehm M."/>
            <person name="Friedrich F."/>
            <person name="Hurek T."/>
            <person name="Krause L."/>
            <person name="Linke B."/>
            <person name="McHardy A.C."/>
            <person name="Sarkar A."/>
            <person name="Schneiker S."/>
            <person name="Syed A.A."/>
            <person name="Thauer R."/>
            <person name="Vorhoelter F.-J."/>
            <person name="Weidner S."/>
            <person name="Puehler A."/>
            <person name="Reinhold-Hurek B."/>
            <person name="Kaiser O."/>
            <person name="Goesmann A."/>
        </authorList>
    </citation>
    <scope>NUCLEOTIDE SEQUENCE [LARGE SCALE GENOMIC DNA]</scope>
    <source>
        <strain evidence="8 9">BH72</strain>
    </source>
</reference>
<organism evidence="8 9">
    <name type="scientific">Azoarcus sp. (strain BH72)</name>
    <dbReference type="NCBI Taxonomy" id="418699"/>
    <lineage>
        <taxon>Bacteria</taxon>
        <taxon>Pseudomonadati</taxon>
        <taxon>Pseudomonadota</taxon>
        <taxon>Betaproteobacteria</taxon>
        <taxon>Rhodocyclales</taxon>
        <taxon>Zoogloeaceae</taxon>
        <taxon>Azoarcus</taxon>
    </lineage>
</organism>
<dbReference type="KEGG" id="azo:azo2706"/>
<dbReference type="InterPro" id="IPR040026">
    <property type="entry name" value="FliD"/>
</dbReference>
<evidence type="ECO:0000256" key="2">
    <source>
        <dbReference type="ARBA" id="ARBA00011255"/>
    </source>
</evidence>
<gene>
    <name evidence="8" type="primary">fliD</name>
    <name evidence="8" type="ordered locus">azo2706</name>
</gene>
<keyword evidence="5" id="KW-0964">Secreted</keyword>
<dbReference type="GO" id="GO:0007155">
    <property type="term" value="P:cell adhesion"/>
    <property type="evidence" value="ECO:0007669"/>
    <property type="project" value="InterPro"/>
</dbReference>
<dbReference type="InterPro" id="IPR010809">
    <property type="entry name" value="FliD_C"/>
</dbReference>
<protein>
    <recommendedName>
        <fullName evidence="5">Flagellar hook-associated protein 2</fullName>
        <shortName evidence="5">HAP2</shortName>
    </recommendedName>
    <alternativeName>
        <fullName evidence="5">Flagellar cap protein</fullName>
    </alternativeName>
</protein>
<accession>A1K917</accession>
<dbReference type="EMBL" id="AM406670">
    <property type="protein sequence ID" value="CAL95322.1"/>
    <property type="molecule type" value="Genomic_DNA"/>
</dbReference>
<dbReference type="Pfam" id="PF02465">
    <property type="entry name" value="FliD_N"/>
    <property type="match status" value="1"/>
</dbReference>
<dbReference type="InterPro" id="IPR003481">
    <property type="entry name" value="FliD_N"/>
</dbReference>
<comment type="similarity">
    <text evidence="1 5">Belongs to the FliD family.</text>
</comment>
<keyword evidence="8" id="KW-0966">Cell projection</keyword>
<evidence type="ECO:0000256" key="5">
    <source>
        <dbReference type="RuleBase" id="RU362066"/>
    </source>
</evidence>
<feature type="domain" description="Flagellar hook-associated protein 2 C-terminal" evidence="7">
    <location>
        <begin position="227"/>
        <end position="454"/>
    </location>
</feature>
<dbReference type="RefSeq" id="WP_011766432.1">
    <property type="nucleotide sequence ID" value="NC_008702.1"/>
</dbReference>
<comment type="subunit">
    <text evidence="2 5">Homopentamer.</text>
</comment>
<dbReference type="PANTHER" id="PTHR30288">
    <property type="entry name" value="FLAGELLAR CAP/ASSEMBLY PROTEIN FLID"/>
    <property type="match status" value="1"/>
</dbReference>
<dbReference type="STRING" id="62928.azo2706"/>
<dbReference type="AlphaFoldDB" id="A1K917"/>
<keyword evidence="8" id="KW-0282">Flagellum</keyword>
<proteinExistence type="inferred from homology"/>
<dbReference type="GO" id="GO:0009421">
    <property type="term" value="C:bacterial-type flagellum filament cap"/>
    <property type="evidence" value="ECO:0007669"/>
    <property type="project" value="InterPro"/>
</dbReference>
<comment type="subcellular location">
    <subcellularLocation>
        <location evidence="5">Secreted</location>
    </subcellularLocation>
    <subcellularLocation>
        <location evidence="5">Bacterial flagellum</location>
    </subcellularLocation>
</comment>
<evidence type="ECO:0000259" key="7">
    <source>
        <dbReference type="Pfam" id="PF07195"/>
    </source>
</evidence>
<keyword evidence="8" id="KW-0969">Cilium</keyword>
<dbReference type="GO" id="GO:0005576">
    <property type="term" value="C:extracellular region"/>
    <property type="evidence" value="ECO:0007669"/>
    <property type="project" value="UniProtKB-SubCell"/>
</dbReference>
<evidence type="ECO:0000313" key="8">
    <source>
        <dbReference type="EMBL" id="CAL95322.1"/>
    </source>
</evidence>
<evidence type="ECO:0000256" key="4">
    <source>
        <dbReference type="ARBA" id="ARBA00023143"/>
    </source>
</evidence>
<evidence type="ECO:0000259" key="6">
    <source>
        <dbReference type="Pfam" id="PF02465"/>
    </source>
</evidence>
<evidence type="ECO:0000313" key="9">
    <source>
        <dbReference type="Proteomes" id="UP000002588"/>
    </source>
</evidence>
<dbReference type="Pfam" id="PF07195">
    <property type="entry name" value="FliD_C"/>
    <property type="match status" value="1"/>
</dbReference>
<keyword evidence="4 5" id="KW-0975">Bacterial flagellum</keyword>
<dbReference type="Proteomes" id="UP000002588">
    <property type="component" value="Chromosome"/>
</dbReference>
<dbReference type="GO" id="GO:0009424">
    <property type="term" value="C:bacterial-type flagellum hook"/>
    <property type="evidence" value="ECO:0007669"/>
    <property type="project" value="UniProtKB-UniRule"/>
</dbReference>
<sequence>MAAITSSGSILDIDSLVKGLMSVESRPLSLLATKEASYQAKLSAFGQIKSALTSLQTATTALNSTDKFAATKATVAGDGFTATSDAKAAAGSYSIDVTQMAKIQRVSTATSSTFVPAAGKMTIEYGTVKTTDGTKSFASDSPPRTATLDFEGGTLEQLRDAINKDTTLGLKASIVNNGTTSQLVLSGTKTGANMAFKLTGESGLADLSFDPSATAAAGDKMYSVQAAQDALLKVDGISVTRSSNTISDVIDGVTLTLNKEPSGTATSLSGTVTVAADQSAAKTAVDAFVKAYNEVQSTLKSLTAYNTETDTAATLTGDATARSIQGQLRSALAQSFSGLGNASSLSQIGITFAKDGTLSVDSTKFNKAMSDPAMNVGALFAGTDKIDGFADVFSKKLSSMIDSGGVIASRTDGINSTIKSITKQYDAMETRLEAMEARYRSQFSSLDTLLSGMSQTSTYLSQQLANLPSTSRK</sequence>
<dbReference type="eggNOG" id="COG1345">
    <property type="taxonomic scope" value="Bacteria"/>
</dbReference>
<keyword evidence="3" id="KW-0175">Coiled coil</keyword>
<name>A1K917_AZOSB</name>
<dbReference type="PANTHER" id="PTHR30288:SF0">
    <property type="entry name" value="FLAGELLAR HOOK-ASSOCIATED PROTEIN 2"/>
    <property type="match status" value="1"/>
</dbReference>
<comment type="function">
    <text evidence="5">Required for morphogenesis and for the elongation of the flagellar filament by facilitating polymerization of the flagellin monomers at the tip of growing filament. Forms a capping structure, which prevents flagellin subunits (transported through the central channel of the flagellum) from leaking out without polymerization at the distal end.</text>
</comment>
<evidence type="ECO:0000256" key="1">
    <source>
        <dbReference type="ARBA" id="ARBA00009764"/>
    </source>
</evidence>
<dbReference type="HOGENOM" id="CLU_015182_6_1_4"/>
<feature type="domain" description="Flagellar hook-associated protein 2 N-terminal" evidence="6">
    <location>
        <begin position="9"/>
        <end position="102"/>
    </location>
</feature>
<evidence type="ECO:0000256" key="3">
    <source>
        <dbReference type="ARBA" id="ARBA00023054"/>
    </source>
</evidence>